<organism evidence="1">
    <name type="scientific">viral metagenome</name>
    <dbReference type="NCBI Taxonomy" id="1070528"/>
    <lineage>
        <taxon>unclassified sequences</taxon>
        <taxon>metagenomes</taxon>
        <taxon>organismal metagenomes</taxon>
    </lineage>
</organism>
<evidence type="ECO:0000313" key="1">
    <source>
        <dbReference type="EMBL" id="QJA66595.1"/>
    </source>
</evidence>
<protein>
    <submittedName>
        <fullName evidence="1">Uncharacterized protein</fullName>
    </submittedName>
</protein>
<dbReference type="AlphaFoldDB" id="A0A6M3JBN9"/>
<gene>
    <name evidence="1" type="ORF">MM415B00342_0057</name>
</gene>
<sequence>MTKSKDQRQEDLIRHTINKYPGLITISKIIASTSDDVEKYNAMVFLVSAIHTMAPHMTFKRLFPDYTEYKDAVYRIAKQIGKINRSE</sequence>
<name>A0A6M3JBN9_9ZZZZ</name>
<reference evidence="1" key="1">
    <citation type="submission" date="2020-03" db="EMBL/GenBank/DDBJ databases">
        <title>The deep terrestrial virosphere.</title>
        <authorList>
            <person name="Holmfeldt K."/>
            <person name="Nilsson E."/>
            <person name="Simone D."/>
            <person name="Lopez-Fernandez M."/>
            <person name="Wu X."/>
            <person name="de Brujin I."/>
            <person name="Lundin D."/>
            <person name="Andersson A."/>
            <person name="Bertilsson S."/>
            <person name="Dopson M."/>
        </authorList>
    </citation>
    <scope>NUCLEOTIDE SEQUENCE</scope>
    <source>
        <strain evidence="1">MM415B00342</strain>
    </source>
</reference>
<proteinExistence type="predicted"/>
<accession>A0A6M3JBN9</accession>
<dbReference type="EMBL" id="MT141557">
    <property type="protein sequence ID" value="QJA66595.1"/>
    <property type="molecule type" value="Genomic_DNA"/>
</dbReference>